<dbReference type="EMBL" id="CM029053">
    <property type="protein sequence ID" value="KAG2551708.1"/>
    <property type="molecule type" value="Genomic_DNA"/>
</dbReference>
<sequence length="102" mass="11803">MFLTDFPSQSPSDPISLFGLCAQRSSIFPSKDLQTLISLMVRMLCESMFMLKLNFKSGFCFYTGLKTPWTKLLFPVSYILLLLRIYSPIFSYTMCEWSLIKS</sequence>
<proteinExistence type="predicted"/>
<gene>
    <name evidence="1" type="ORF">PVAP13_9KG414150</name>
</gene>
<protein>
    <submittedName>
        <fullName evidence="1">Uncharacterized protein</fullName>
    </submittedName>
</protein>
<evidence type="ECO:0000313" key="2">
    <source>
        <dbReference type="Proteomes" id="UP000823388"/>
    </source>
</evidence>
<name>A0A8T0NS95_PANVG</name>
<reference evidence="1" key="1">
    <citation type="submission" date="2020-05" db="EMBL/GenBank/DDBJ databases">
        <title>WGS assembly of Panicum virgatum.</title>
        <authorList>
            <person name="Lovell J.T."/>
            <person name="Jenkins J."/>
            <person name="Shu S."/>
            <person name="Juenger T.E."/>
            <person name="Schmutz J."/>
        </authorList>
    </citation>
    <scope>NUCLEOTIDE SEQUENCE</scope>
    <source>
        <strain evidence="1">AP13</strain>
    </source>
</reference>
<dbReference type="Proteomes" id="UP000823388">
    <property type="component" value="Chromosome 9K"/>
</dbReference>
<comment type="caution">
    <text evidence="1">The sequence shown here is derived from an EMBL/GenBank/DDBJ whole genome shotgun (WGS) entry which is preliminary data.</text>
</comment>
<dbReference type="AlphaFoldDB" id="A0A8T0NS95"/>
<organism evidence="1 2">
    <name type="scientific">Panicum virgatum</name>
    <name type="common">Blackwell switchgrass</name>
    <dbReference type="NCBI Taxonomy" id="38727"/>
    <lineage>
        <taxon>Eukaryota</taxon>
        <taxon>Viridiplantae</taxon>
        <taxon>Streptophyta</taxon>
        <taxon>Embryophyta</taxon>
        <taxon>Tracheophyta</taxon>
        <taxon>Spermatophyta</taxon>
        <taxon>Magnoliopsida</taxon>
        <taxon>Liliopsida</taxon>
        <taxon>Poales</taxon>
        <taxon>Poaceae</taxon>
        <taxon>PACMAD clade</taxon>
        <taxon>Panicoideae</taxon>
        <taxon>Panicodae</taxon>
        <taxon>Paniceae</taxon>
        <taxon>Panicinae</taxon>
        <taxon>Panicum</taxon>
        <taxon>Panicum sect. Hiantes</taxon>
    </lineage>
</organism>
<evidence type="ECO:0000313" key="1">
    <source>
        <dbReference type="EMBL" id="KAG2551708.1"/>
    </source>
</evidence>
<keyword evidence="2" id="KW-1185">Reference proteome</keyword>
<accession>A0A8T0NS95</accession>